<reference evidence="3" key="1">
    <citation type="submission" date="2021-02" db="EMBL/GenBank/DDBJ databases">
        <authorList>
            <person name="Nowell W R."/>
        </authorList>
    </citation>
    <scope>NUCLEOTIDE SEQUENCE</scope>
</reference>
<dbReference type="AlphaFoldDB" id="A0A815GE79"/>
<evidence type="ECO:0000313" key="4">
    <source>
        <dbReference type="Proteomes" id="UP000663860"/>
    </source>
</evidence>
<name>A0A815GE79_9BILA</name>
<evidence type="ECO:0000259" key="2">
    <source>
        <dbReference type="Pfam" id="PF02906"/>
    </source>
</evidence>
<dbReference type="Gene3D" id="3.40.50.1780">
    <property type="match status" value="1"/>
</dbReference>
<dbReference type="InterPro" id="IPR009016">
    <property type="entry name" value="Fe_hydrogenase"/>
</dbReference>
<organism evidence="3 4">
    <name type="scientific">Adineta steineri</name>
    <dbReference type="NCBI Taxonomy" id="433720"/>
    <lineage>
        <taxon>Eukaryota</taxon>
        <taxon>Metazoa</taxon>
        <taxon>Spiralia</taxon>
        <taxon>Gnathifera</taxon>
        <taxon>Rotifera</taxon>
        <taxon>Eurotatoria</taxon>
        <taxon>Bdelloidea</taxon>
        <taxon>Adinetida</taxon>
        <taxon>Adinetidae</taxon>
        <taxon>Adineta</taxon>
    </lineage>
</organism>
<comment type="similarity">
    <text evidence="1">Belongs to the NARF family.</text>
</comment>
<dbReference type="EMBL" id="CAJNOE010000806">
    <property type="protein sequence ID" value="CAF1337494.1"/>
    <property type="molecule type" value="Genomic_DNA"/>
</dbReference>
<feature type="domain" description="Iron hydrogenase large subunit C-terminal" evidence="2">
    <location>
        <begin position="164"/>
        <end position="451"/>
    </location>
</feature>
<comment type="caution">
    <text evidence="3">The sequence shown here is derived from an EMBL/GenBank/DDBJ whole genome shotgun (WGS) entry which is preliminary data.</text>
</comment>
<dbReference type="Proteomes" id="UP000663860">
    <property type="component" value="Unassembled WGS sequence"/>
</dbReference>
<dbReference type="SUPFAM" id="SSF53920">
    <property type="entry name" value="Fe-only hydrogenase"/>
    <property type="match status" value="1"/>
</dbReference>
<dbReference type="InterPro" id="IPR004108">
    <property type="entry name" value="Fe_hydrogenase_lsu_C"/>
</dbReference>
<proteinExistence type="inferred from homology"/>
<accession>A0A815GE79</accession>
<evidence type="ECO:0000256" key="1">
    <source>
        <dbReference type="ARBA" id="ARBA00006596"/>
    </source>
</evidence>
<evidence type="ECO:0000313" key="3">
    <source>
        <dbReference type="EMBL" id="CAF1337494.1"/>
    </source>
</evidence>
<dbReference type="Pfam" id="PF02906">
    <property type="entry name" value="Fe_hyd_lg_C"/>
    <property type="match status" value="1"/>
</dbReference>
<dbReference type="InterPro" id="IPR050340">
    <property type="entry name" value="Cytosolic_Fe-S_CAF"/>
</dbReference>
<dbReference type="PANTHER" id="PTHR11615">
    <property type="entry name" value="NITRATE, FORMATE, IRON DEHYDROGENASE"/>
    <property type="match status" value="1"/>
</dbReference>
<gene>
    <name evidence="3" type="ORF">IZO911_LOCUS36040</name>
</gene>
<protein>
    <recommendedName>
        <fullName evidence="2">Iron hydrogenase large subunit C-terminal domain-containing protein</fullName>
    </recommendedName>
</protein>
<dbReference type="Gene3D" id="3.40.950.10">
    <property type="entry name" value="Fe-only Hydrogenase (Larger Subunit), Chain L, domain 3"/>
    <property type="match status" value="1"/>
</dbReference>
<sequence length="509" mass="58276">MITKNFSGALQLTDLDDFIGPSQQCIIPMQTKLAGSNDDGLIKLRTKKSIKVEEESAPKIAKITLNDCLACSGCITSAESILIDQQDYREAQRIIKLNQTFDQNKVEEESAPKIAKITLNDCLACSGCITSAESILIDQQDYREAQRIIKLNQTFDQNDPNKKLIIISISPQSLASLAAKYKLDGLTCARRITSFLKTKLNIDYVYDIAYARNFALIEIKNEFMKRFQNNRQNLPLLTSECPGWICYAEKTQGEYIIPYISKVKSPQQILGSLVKQNQNLNIYHVSIQPCYDKKLEASRQDFYNEQREQYDIDCVISTGEFEKWLTEEEFDAQSTSELDYDKPYSMKDENDQMILTHRGSGSGGYLDYVFRSAAKELFNIDMKDTPLEFKVTKNQDFRETVLTVGGEIQLRFAYAYGFRNIQNIVQKLKRKKCEYDFVEIMACPSGCINGGGQIRSSDVTLDDVRHVYETLPHLDQPLDLRIEEENSIPLYTEYRPIEKNSANAFHLKW</sequence>